<keyword evidence="1" id="KW-1133">Transmembrane helix</keyword>
<organism evidence="3 4">
    <name type="scientific">Brevibacillus invocatus</name>
    <dbReference type="NCBI Taxonomy" id="173959"/>
    <lineage>
        <taxon>Bacteria</taxon>
        <taxon>Bacillati</taxon>
        <taxon>Bacillota</taxon>
        <taxon>Bacilli</taxon>
        <taxon>Bacillales</taxon>
        <taxon>Paenibacillaceae</taxon>
        <taxon>Brevibacillus</taxon>
    </lineage>
</organism>
<feature type="transmembrane region" description="Helical" evidence="1">
    <location>
        <begin position="140"/>
        <end position="161"/>
    </location>
</feature>
<dbReference type="OrthoDB" id="5508079at2"/>
<keyword evidence="4" id="KW-1185">Reference proteome</keyword>
<sequence length="165" mass="18396">MNEWIVLAMLLVAAWSDLRRRKIPNMCTVPMMVTGLGYQCLNGMGWLALTGLTCGFLLTVVPVLIKGMGMGDQKLLMAVGAWSSWSDIYLMFLMAILLCLVAAVLLPSTWTLLYTNLRAILVGWTAHRQLWLPMAGRSALSFPFAVWLLAAYLLQPIWYVVETGI</sequence>
<dbReference type="InterPro" id="IPR000045">
    <property type="entry name" value="Prepilin_IV_endopep_pep"/>
</dbReference>
<evidence type="ECO:0000313" key="4">
    <source>
        <dbReference type="Proteomes" id="UP000282028"/>
    </source>
</evidence>
<feature type="domain" description="Prepilin type IV endopeptidase peptidase" evidence="2">
    <location>
        <begin position="4"/>
        <end position="103"/>
    </location>
</feature>
<evidence type="ECO:0000313" key="3">
    <source>
        <dbReference type="EMBL" id="RNB68806.1"/>
    </source>
</evidence>
<name>A0A3M8BZG3_9BACL</name>
<dbReference type="RefSeq" id="WP_122910668.1">
    <property type="nucleotide sequence ID" value="NZ_CBCSBE010000038.1"/>
</dbReference>
<dbReference type="Pfam" id="PF01478">
    <property type="entry name" value="Peptidase_A24"/>
    <property type="match status" value="1"/>
</dbReference>
<dbReference type="AlphaFoldDB" id="A0A3M8BZG3"/>
<keyword evidence="1" id="KW-0812">Transmembrane</keyword>
<keyword evidence="1" id="KW-0472">Membrane</keyword>
<accession>A0A3M8BZG3</accession>
<gene>
    <name evidence="3" type="ORF">EDM52_19740</name>
</gene>
<dbReference type="GO" id="GO:0004190">
    <property type="term" value="F:aspartic-type endopeptidase activity"/>
    <property type="evidence" value="ECO:0007669"/>
    <property type="project" value="InterPro"/>
</dbReference>
<dbReference type="GO" id="GO:0016020">
    <property type="term" value="C:membrane"/>
    <property type="evidence" value="ECO:0007669"/>
    <property type="project" value="InterPro"/>
</dbReference>
<proteinExistence type="predicted"/>
<evidence type="ECO:0000256" key="1">
    <source>
        <dbReference type="SAM" id="Phobius"/>
    </source>
</evidence>
<comment type="caution">
    <text evidence="3">The sequence shown here is derived from an EMBL/GenBank/DDBJ whole genome shotgun (WGS) entry which is preliminary data.</text>
</comment>
<dbReference type="Proteomes" id="UP000282028">
    <property type="component" value="Unassembled WGS sequence"/>
</dbReference>
<protein>
    <submittedName>
        <fullName evidence="3">Prepilin peptidase</fullName>
    </submittedName>
</protein>
<dbReference type="EMBL" id="RHHR01000041">
    <property type="protein sequence ID" value="RNB68806.1"/>
    <property type="molecule type" value="Genomic_DNA"/>
</dbReference>
<evidence type="ECO:0000259" key="2">
    <source>
        <dbReference type="Pfam" id="PF01478"/>
    </source>
</evidence>
<reference evidence="3 4" key="1">
    <citation type="submission" date="2018-10" db="EMBL/GenBank/DDBJ databases">
        <title>Phylogenomics of Brevibacillus.</title>
        <authorList>
            <person name="Dunlap C."/>
        </authorList>
    </citation>
    <scope>NUCLEOTIDE SEQUENCE [LARGE SCALE GENOMIC DNA]</scope>
    <source>
        <strain evidence="3 4">JCM 12215</strain>
    </source>
</reference>
<feature type="transmembrane region" description="Helical" evidence="1">
    <location>
        <begin position="44"/>
        <end position="65"/>
    </location>
</feature>
<dbReference type="Gene3D" id="1.20.120.1220">
    <property type="match status" value="1"/>
</dbReference>
<feature type="transmembrane region" description="Helical" evidence="1">
    <location>
        <begin position="86"/>
        <end position="106"/>
    </location>
</feature>